<dbReference type="PROSITE" id="PS51257">
    <property type="entry name" value="PROKAR_LIPOPROTEIN"/>
    <property type="match status" value="1"/>
</dbReference>
<dbReference type="STRING" id="869212.Turpa_3976"/>
<gene>
    <name evidence="2" type="ordered locus">Turpa_3976</name>
</gene>
<keyword evidence="3" id="KW-1185">Reference proteome</keyword>
<name>I4BBF3_TURPD</name>
<dbReference type="HOGENOM" id="CLU_1980647_0_0_12"/>
<evidence type="ECO:0000256" key="1">
    <source>
        <dbReference type="SAM" id="SignalP"/>
    </source>
</evidence>
<dbReference type="EMBL" id="CP002959">
    <property type="protein sequence ID" value="AFM14610.1"/>
    <property type="molecule type" value="Genomic_DNA"/>
</dbReference>
<evidence type="ECO:0000313" key="3">
    <source>
        <dbReference type="Proteomes" id="UP000006048"/>
    </source>
</evidence>
<keyword evidence="1" id="KW-0732">Signal</keyword>
<feature type="signal peptide" evidence="1">
    <location>
        <begin position="1"/>
        <end position="29"/>
    </location>
</feature>
<reference evidence="2 3" key="1">
    <citation type="submission" date="2012-06" db="EMBL/GenBank/DDBJ databases">
        <title>The complete chromosome of genome of Turneriella parva DSM 21527.</title>
        <authorList>
            <consortium name="US DOE Joint Genome Institute (JGI-PGF)"/>
            <person name="Lucas S."/>
            <person name="Han J."/>
            <person name="Lapidus A."/>
            <person name="Bruce D."/>
            <person name="Goodwin L."/>
            <person name="Pitluck S."/>
            <person name="Peters L."/>
            <person name="Kyrpides N."/>
            <person name="Mavromatis K."/>
            <person name="Ivanova N."/>
            <person name="Mikhailova N."/>
            <person name="Chertkov O."/>
            <person name="Detter J.C."/>
            <person name="Tapia R."/>
            <person name="Han C."/>
            <person name="Land M."/>
            <person name="Hauser L."/>
            <person name="Markowitz V."/>
            <person name="Cheng J.-F."/>
            <person name="Hugenholtz P."/>
            <person name="Woyke T."/>
            <person name="Wu D."/>
            <person name="Gronow S."/>
            <person name="Wellnitz S."/>
            <person name="Brambilla E."/>
            <person name="Klenk H.-P."/>
            <person name="Eisen J.A."/>
        </authorList>
    </citation>
    <scope>NUCLEOTIDE SEQUENCE [LARGE SCALE GENOMIC DNA]</scope>
    <source>
        <strain evidence="3">ATCC BAA-1111 / DSM 21527 / NCTC 11395 / H</strain>
    </source>
</reference>
<dbReference type="AlphaFoldDB" id="I4BBF3"/>
<sequence length="126" mass="13941">MTMKRMTMSASLLVTGIFLPFCASSLACATGGWREGFRGENQLQLVGEGHANASLPQVQRQAMAKEAAIIDAMSHWTKFCAAQNTDEGIARFRVENQKKRVVECEDSTCRARVVIEKDKLREQCSG</sequence>
<evidence type="ECO:0008006" key="4">
    <source>
        <dbReference type="Google" id="ProtNLM"/>
    </source>
</evidence>
<feature type="chain" id="PRO_5003686689" description="Lipoprotein" evidence="1">
    <location>
        <begin position="30"/>
        <end position="126"/>
    </location>
</feature>
<accession>I4BBF3</accession>
<protein>
    <recommendedName>
        <fullName evidence="4">Lipoprotein</fullName>
    </recommendedName>
</protein>
<dbReference type="Proteomes" id="UP000006048">
    <property type="component" value="Chromosome"/>
</dbReference>
<organism evidence="2 3">
    <name type="scientific">Turneriella parva (strain ATCC BAA-1111 / DSM 21527 / NCTC 11395 / H)</name>
    <name type="common">Leptospira parva</name>
    <dbReference type="NCBI Taxonomy" id="869212"/>
    <lineage>
        <taxon>Bacteria</taxon>
        <taxon>Pseudomonadati</taxon>
        <taxon>Spirochaetota</taxon>
        <taxon>Spirochaetia</taxon>
        <taxon>Leptospirales</taxon>
        <taxon>Leptospiraceae</taxon>
        <taxon>Turneriella</taxon>
    </lineage>
</organism>
<dbReference type="KEGG" id="tpx:Turpa_3976"/>
<evidence type="ECO:0000313" key="2">
    <source>
        <dbReference type="EMBL" id="AFM14610.1"/>
    </source>
</evidence>
<proteinExistence type="predicted"/>